<dbReference type="SUPFAM" id="SSF51735">
    <property type="entry name" value="NAD(P)-binding Rossmann-fold domains"/>
    <property type="match status" value="1"/>
</dbReference>
<dbReference type="EMBL" id="CP041616">
    <property type="protein sequence ID" value="QDO90452.1"/>
    <property type="molecule type" value="Genomic_DNA"/>
</dbReference>
<name>A0A516GG13_9MICO</name>
<evidence type="ECO:0000313" key="4">
    <source>
        <dbReference type="EMBL" id="QDO90452.1"/>
    </source>
</evidence>
<dbReference type="InterPro" id="IPR029753">
    <property type="entry name" value="D-isomer_DH_CS"/>
</dbReference>
<evidence type="ECO:0000259" key="3">
    <source>
        <dbReference type="Pfam" id="PF02826"/>
    </source>
</evidence>
<dbReference type="GO" id="GO:0051287">
    <property type="term" value="F:NAD binding"/>
    <property type="evidence" value="ECO:0007669"/>
    <property type="project" value="InterPro"/>
</dbReference>
<dbReference type="CDD" id="cd12166">
    <property type="entry name" value="2-Hacid_dh_7"/>
    <property type="match status" value="1"/>
</dbReference>
<feature type="domain" description="D-isomer specific 2-hydroxyacid dehydrogenase NAD-binding" evidence="3">
    <location>
        <begin position="71"/>
        <end position="245"/>
    </location>
</feature>
<dbReference type="KEGG" id="orz:FNH13_15780"/>
<evidence type="ECO:0000256" key="2">
    <source>
        <dbReference type="ARBA" id="ARBA00023027"/>
    </source>
</evidence>
<evidence type="ECO:0000256" key="1">
    <source>
        <dbReference type="ARBA" id="ARBA00023002"/>
    </source>
</evidence>
<dbReference type="PANTHER" id="PTHR43333:SF1">
    <property type="entry name" value="D-ISOMER SPECIFIC 2-HYDROXYACID DEHYDROGENASE NAD-BINDING DOMAIN-CONTAINING PROTEIN"/>
    <property type="match status" value="1"/>
</dbReference>
<dbReference type="InterPro" id="IPR006140">
    <property type="entry name" value="D-isomer_DH_NAD-bd"/>
</dbReference>
<proteinExistence type="predicted"/>
<dbReference type="Proteomes" id="UP000315395">
    <property type="component" value="Chromosome"/>
</dbReference>
<dbReference type="GO" id="GO:0016616">
    <property type="term" value="F:oxidoreductase activity, acting on the CH-OH group of donors, NAD or NADP as acceptor"/>
    <property type="evidence" value="ECO:0007669"/>
    <property type="project" value="UniProtKB-ARBA"/>
</dbReference>
<dbReference type="Pfam" id="PF02826">
    <property type="entry name" value="2-Hacid_dh_C"/>
    <property type="match status" value="1"/>
</dbReference>
<sequence>MRDDPPRPDLELVIVPQFNAPRVKRLGELADLRAVITLTAGYEHVTPHLPAGVALANAVGVHDSATAEMALALMLAAQRDIPTFVRAQDAGRWEKQQVTRSLADSRVLIVGYGGIGLALAARVVACEATVTAVASRARDGDEYADTVHPIDDLSALLPDADIVVLAVPLLDSTRGLLGAEQLALLPDDALVVNVGRGGLIDTDALRAECASGRLRAALDVTDPEPLPEGHPLWSTPGVLISPHRGGASTAFPRRGARYVTEQIATFVRTHEIEHVVATGEESS</sequence>
<dbReference type="OrthoDB" id="4324715at2"/>
<reference evidence="4 5" key="1">
    <citation type="submission" date="2019-07" db="EMBL/GenBank/DDBJ databases">
        <title>complete genome sequencing of Ornithinimicrobium sp. H23M54.</title>
        <authorList>
            <person name="Bae J.-W."/>
            <person name="Lee S.-Y."/>
        </authorList>
    </citation>
    <scope>NUCLEOTIDE SEQUENCE [LARGE SCALE GENOMIC DNA]</scope>
    <source>
        <strain evidence="4 5">H23M54</strain>
    </source>
</reference>
<dbReference type="InterPro" id="IPR036291">
    <property type="entry name" value="NAD(P)-bd_dom_sf"/>
</dbReference>
<keyword evidence="5" id="KW-1185">Reference proteome</keyword>
<organism evidence="4 5">
    <name type="scientific">Ornithinimicrobium ciconiae</name>
    <dbReference type="NCBI Taxonomy" id="2594265"/>
    <lineage>
        <taxon>Bacteria</taxon>
        <taxon>Bacillati</taxon>
        <taxon>Actinomycetota</taxon>
        <taxon>Actinomycetes</taxon>
        <taxon>Micrococcales</taxon>
        <taxon>Ornithinimicrobiaceae</taxon>
        <taxon>Ornithinimicrobium</taxon>
    </lineage>
</organism>
<gene>
    <name evidence="4" type="ORF">FNH13_15780</name>
</gene>
<dbReference type="PROSITE" id="PS00671">
    <property type="entry name" value="D_2_HYDROXYACID_DH_3"/>
    <property type="match status" value="1"/>
</dbReference>
<evidence type="ECO:0000313" key="5">
    <source>
        <dbReference type="Proteomes" id="UP000315395"/>
    </source>
</evidence>
<dbReference type="PANTHER" id="PTHR43333">
    <property type="entry name" value="2-HACID_DH_C DOMAIN-CONTAINING PROTEIN"/>
    <property type="match status" value="1"/>
</dbReference>
<dbReference type="AlphaFoldDB" id="A0A516GG13"/>
<protein>
    <submittedName>
        <fullName evidence="4">2-hydroxyacid dehydrogenase</fullName>
    </submittedName>
</protein>
<accession>A0A516GG13</accession>
<dbReference type="Gene3D" id="3.40.50.720">
    <property type="entry name" value="NAD(P)-binding Rossmann-like Domain"/>
    <property type="match status" value="2"/>
</dbReference>
<keyword evidence="1" id="KW-0560">Oxidoreductase</keyword>
<keyword evidence="2" id="KW-0520">NAD</keyword>